<dbReference type="AlphaFoldDB" id="X1QVE9"/>
<comment type="caution">
    <text evidence="1">The sequence shown here is derived from an EMBL/GenBank/DDBJ whole genome shotgun (WGS) entry which is preliminary data.</text>
</comment>
<feature type="non-terminal residue" evidence="1">
    <location>
        <position position="1"/>
    </location>
</feature>
<gene>
    <name evidence="1" type="ORF">S12H4_04106</name>
</gene>
<name>X1QVE9_9ZZZZ</name>
<dbReference type="EMBL" id="BARW01001224">
    <property type="protein sequence ID" value="GAI72522.1"/>
    <property type="molecule type" value="Genomic_DNA"/>
</dbReference>
<reference evidence="1" key="1">
    <citation type="journal article" date="2014" name="Front. Microbiol.">
        <title>High frequency of phylogenetically diverse reductive dehalogenase-homologous genes in deep subseafloor sedimentary metagenomes.</title>
        <authorList>
            <person name="Kawai M."/>
            <person name="Futagami T."/>
            <person name="Toyoda A."/>
            <person name="Takaki Y."/>
            <person name="Nishi S."/>
            <person name="Hori S."/>
            <person name="Arai W."/>
            <person name="Tsubouchi T."/>
            <person name="Morono Y."/>
            <person name="Uchiyama I."/>
            <person name="Ito T."/>
            <person name="Fujiyama A."/>
            <person name="Inagaki F."/>
            <person name="Takami H."/>
        </authorList>
    </citation>
    <scope>NUCLEOTIDE SEQUENCE</scope>
    <source>
        <strain evidence="1">Expedition CK06-06</strain>
    </source>
</reference>
<protein>
    <submittedName>
        <fullName evidence="1">Uncharacterized protein</fullName>
    </submittedName>
</protein>
<sequence length="30" mass="3626">IMTTRLLYSPYTLDDQRLLNLNIDKTEAKW</sequence>
<evidence type="ECO:0000313" key="1">
    <source>
        <dbReference type="EMBL" id="GAI72522.1"/>
    </source>
</evidence>
<accession>X1QVE9</accession>
<organism evidence="1">
    <name type="scientific">marine sediment metagenome</name>
    <dbReference type="NCBI Taxonomy" id="412755"/>
    <lineage>
        <taxon>unclassified sequences</taxon>
        <taxon>metagenomes</taxon>
        <taxon>ecological metagenomes</taxon>
    </lineage>
</organism>
<proteinExistence type="predicted"/>